<name>A0AAD9HDC6_9PEZI</name>
<sequence length="164" mass="18419">MHWSEDVPDMDFSSMNFSDPVTVSKLFVEEPQLGGKVFKDGFASLAATEEEAPFQLSTRLNDNRIKFANVREHHQEMQTWERAHAPDRSICASNPRSTPSSIAKQRSSSKSMPAVRHLSRPQRKLPEKPLQTPLKLRHCLNQAAKGTLTMLGQSVIVSPPVRKS</sequence>
<feature type="compositionally biased region" description="Low complexity" evidence="1">
    <location>
        <begin position="100"/>
        <end position="111"/>
    </location>
</feature>
<feature type="compositionally biased region" description="Basic and acidic residues" evidence="1">
    <location>
        <begin position="77"/>
        <end position="87"/>
    </location>
</feature>
<feature type="region of interest" description="Disordered" evidence="1">
    <location>
        <begin position="77"/>
        <end position="133"/>
    </location>
</feature>
<proteinExistence type="predicted"/>
<dbReference type="AlphaFoldDB" id="A0AAD9HDC6"/>
<protein>
    <submittedName>
        <fullName evidence="2">Uncharacterized protein</fullName>
    </submittedName>
</protein>
<evidence type="ECO:0000256" key="1">
    <source>
        <dbReference type="SAM" id="MobiDB-lite"/>
    </source>
</evidence>
<reference evidence="2" key="1">
    <citation type="submission" date="2021-06" db="EMBL/GenBank/DDBJ databases">
        <title>Comparative genomics, transcriptomics and evolutionary studies reveal genomic signatures of adaptation to plant cell wall in hemibiotrophic fungi.</title>
        <authorList>
            <consortium name="DOE Joint Genome Institute"/>
            <person name="Baroncelli R."/>
            <person name="Diaz J.F."/>
            <person name="Benocci T."/>
            <person name="Peng M."/>
            <person name="Battaglia E."/>
            <person name="Haridas S."/>
            <person name="Andreopoulos W."/>
            <person name="Labutti K."/>
            <person name="Pangilinan J."/>
            <person name="Floch G.L."/>
            <person name="Makela M.R."/>
            <person name="Henrissat B."/>
            <person name="Grigoriev I.V."/>
            <person name="Crouch J.A."/>
            <person name="De Vries R.P."/>
            <person name="Sukno S.A."/>
            <person name="Thon M.R."/>
        </authorList>
    </citation>
    <scope>NUCLEOTIDE SEQUENCE</scope>
    <source>
        <strain evidence="2">MAFF235873</strain>
    </source>
</reference>
<comment type="caution">
    <text evidence="2">The sequence shown here is derived from an EMBL/GenBank/DDBJ whole genome shotgun (WGS) entry which is preliminary data.</text>
</comment>
<organism evidence="2 3">
    <name type="scientific">Colletotrichum zoysiae</name>
    <dbReference type="NCBI Taxonomy" id="1216348"/>
    <lineage>
        <taxon>Eukaryota</taxon>
        <taxon>Fungi</taxon>
        <taxon>Dikarya</taxon>
        <taxon>Ascomycota</taxon>
        <taxon>Pezizomycotina</taxon>
        <taxon>Sordariomycetes</taxon>
        <taxon>Hypocreomycetidae</taxon>
        <taxon>Glomerellales</taxon>
        <taxon>Glomerellaceae</taxon>
        <taxon>Colletotrichum</taxon>
        <taxon>Colletotrichum graminicola species complex</taxon>
    </lineage>
</organism>
<evidence type="ECO:0000313" key="2">
    <source>
        <dbReference type="EMBL" id="KAK2026945.1"/>
    </source>
</evidence>
<dbReference type="Proteomes" id="UP001232148">
    <property type="component" value="Unassembled WGS sequence"/>
</dbReference>
<dbReference type="EMBL" id="MU842904">
    <property type="protein sequence ID" value="KAK2026945.1"/>
    <property type="molecule type" value="Genomic_DNA"/>
</dbReference>
<gene>
    <name evidence="2" type="ORF">LX32DRAFT_684218</name>
</gene>
<accession>A0AAD9HDC6</accession>
<keyword evidence="3" id="KW-1185">Reference proteome</keyword>
<evidence type="ECO:0000313" key="3">
    <source>
        <dbReference type="Proteomes" id="UP001232148"/>
    </source>
</evidence>